<feature type="region of interest" description="Disordered" evidence="1">
    <location>
        <begin position="921"/>
        <end position="967"/>
    </location>
</feature>
<feature type="compositionally biased region" description="Pro residues" evidence="1">
    <location>
        <begin position="933"/>
        <end position="942"/>
    </location>
</feature>
<protein>
    <recommendedName>
        <fullName evidence="4">Sortilin N-terminal domain-containing protein</fullName>
    </recommendedName>
</protein>
<evidence type="ECO:0000313" key="3">
    <source>
        <dbReference type="Proteomes" id="UP000614469"/>
    </source>
</evidence>
<dbReference type="InterPro" id="IPR015943">
    <property type="entry name" value="WD40/YVTN_repeat-like_dom_sf"/>
</dbReference>
<dbReference type="PANTHER" id="PTHR43739">
    <property type="entry name" value="XYLOGLUCANASE (EUROFUNG)"/>
    <property type="match status" value="1"/>
</dbReference>
<accession>A0A8J6NGD9</accession>
<gene>
    <name evidence="2" type="ORF">H8E29_07590</name>
</gene>
<organism evidence="2 3">
    <name type="scientific">Candidatus Desulfolinea nitratireducens</name>
    <dbReference type="NCBI Taxonomy" id="2841698"/>
    <lineage>
        <taxon>Bacteria</taxon>
        <taxon>Bacillati</taxon>
        <taxon>Chloroflexota</taxon>
        <taxon>Anaerolineae</taxon>
        <taxon>Anaerolineales</taxon>
        <taxon>Anaerolineales incertae sedis</taxon>
        <taxon>Candidatus Desulfolinea</taxon>
    </lineage>
</organism>
<dbReference type="Gene3D" id="2.60.120.560">
    <property type="entry name" value="Exo-inulinase, domain 1"/>
    <property type="match status" value="1"/>
</dbReference>
<sequence>MMVIKPSHRSVLVGVVFVLLILSTGGVLAQEDVLLYSQDFETGRPEEWELDPGWDVIESDTSHVLAGQGHVWASLTSGSWSDYRLRFRVKLTGDATLHANFRMAAGPSRYFIGLGPEGSYLIKQTGPDSFTESLANAGGLGDGWKTVEITGYGPTITVIVGEQVVMTYTDPEPLVSGGVAFESLAESQVLIDDVEIWGVGSVPVPIAEVPSSGELSWVRLGGPPGGLGYDIRYKFDNPDIWYVTDANAGVHISTDNGLTWEQSNQGIETIGGPAGDGIPVFSLTVDPHDPQIIWIGTDKTGDIYKSMDGGRTWLKKAEGIIHEHETILSFRGFTVDPRTSDVVYAMGELQRPGNNVWGLGVGGVIYKTVDGGEHWTRIWNGAIPSSLARYMWINPQNPDALYVSTGIFDRGAVGETDIETNPDPFGGLGVLKSTDGGGSWRVLGAESGLDFRYIGSLYMHPENPDVLFAAAGHVVPDPAFQYYRDQGHSPLGIYRTTNGGENWQQVLEPEGDFFVQVFSSVEICPSNSNIIYAGSDVAIYRSEDGGSNWALMAGGLQSWGPPGVGAGWPIDMQCDPRNPDRVFANNYGGGNFLSEDGGKTWKNASTGYSGAQIIGVAVDPFDPARVFAAGRSGVWYSNDGGLTWHGIHNPGEHQPLAGGEWGGVAFDPVRKDHIILGGQHGFLEWVSDENRWAHHIPPPNYFPETSEIEFAPSDPKIVYSVSANHNSMVHADVYESGKGIVVSRDGGSSWSDITGAQFNDAILTDVSVDYTNANIVYVASQIGLFKSKDGGGSWDSLTGLSQGQPVRTVAVSPGNPNKLIAGVQYQGLFTSEDGGDTWRQLAAGLEPNGIHRDIVFDRTNPNVVYVGDITSGIYQSTDAGESWIKITQGLSNRAVTSLSISSDGQHLYAGTSGGGVFRLDFNGQPPEVSAQPPMQPESPPQDEPALPGEPEPHPGEPTEKPASNVPCLGGLAPLALIGLVWISRRKK</sequence>
<comment type="caution">
    <text evidence="2">The sequence shown here is derived from an EMBL/GenBank/DDBJ whole genome shotgun (WGS) entry which is preliminary data.</text>
</comment>
<dbReference type="GO" id="GO:0010411">
    <property type="term" value="P:xyloglucan metabolic process"/>
    <property type="evidence" value="ECO:0007669"/>
    <property type="project" value="TreeGrafter"/>
</dbReference>
<dbReference type="InterPro" id="IPR052025">
    <property type="entry name" value="Xyloglucanase_GH74"/>
</dbReference>
<reference evidence="2 3" key="1">
    <citation type="submission" date="2020-08" db="EMBL/GenBank/DDBJ databases">
        <title>Bridging the membrane lipid divide: bacteria of the FCB group superphylum have the potential to synthesize archaeal ether lipids.</title>
        <authorList>
            <person name="Villanueva L."/>
            <person name="Von Meijenfeldt F.A.B."/>
            <person name="Westbye A.B."/>
            <person name="Yadav S."/>
            <person name="Hopmans E.C."/>
            <person name="Dutilh B.E."/>
            <person name="Sinninghe Damste J.S."/>
        </authorList>
    </citation>
    <scope>NUCLEOTIDE SEQUENCE [LARGE SCALE GENOMIC DNA]</scope>
    <source>
        <strain evidence="2">NIOZ-UU36</strain>
    </source>
</reference>
<dbReference type="Proteomes" id="UP000614469">
    <property type="component" value="Unassembled WGS sequence"/>
</dbReference>
<dbReference type="PANTHER" id="PTHR43739:SF5">
    <property type="entry name" value="EXO-ALPHA-SIALIDASE"/>
    <property type="match status" value="1"/>
</dbReference>
<evidence type="ECO:0000256" key="1">
    <source>
        <dbReference type="SAM" id="MobiDB-lite"/>
    </source>
</evidence>
<dbReference type="AlphaFoldDB" id="A0A8J6NGD9"/>
<dbReference type="SUPFAM" id="SSF110296">
    <property type="entry name" value="Oligoxyloglucan reducing end-specific cellobiohydrolase"/>
    <property type="match status" value="3"/>
</dbReference>
<evidence type="ECO:0000313" key="2">
    <source>
        <dbReference type="EMBL" id="MBC8335108.1"/>
    </source>
</evidence>
<name>A0A8J6NGD9_9CHLR</name>
<dbReference type="Gene3D" id="2.130.10.10">
    <property type="entry name" value="YVTN repeat-like/Quinoprotein amine dehydrogenase"/>
    <property type="match status" value="5"/>
</dbReference>
<dbReference type="EMBL" id="JACNJN010000091">
    <property type="protein sequence ID" value="MBC8335108.1"/>
    <property type="molecule type" value="Genomic_DNA"/>
</dbReference>
<feature type="compositionally biased region" description="Basic and acidic residues" evidence="1">
    <location>
        <begin position="950"/>
        <end position="959"/>
    </location>
</feature>
<proteinExistence type="predicted"/>
<dbReference type="CDD" id="cd15482">
    <property type="entry name" value="Sialidase_non-viral"/>
    <property type="match status" value="1"/>
</dbReference>
<evidence type="ECO:0008006" key="4">
    <source>
        <dbReference type="Google" id="ProtNLM"/>
    </source>
</evidence>